<protein>
    <submittedName>
        <fullName evidence="1">Uncharacterized protein</fullName>
    </submittedName>
</protein>
<gene>
    <name evidence="1" type="ORF">SH601_14265</name>
</gene>
<reference evidence="1" key="1">
    <citation type="submission" date="2023-11" db="EMBL/GenBank/DDBJ databases">
        <title>Gracilibacillus pellucida a moderately halophilic bacterium isolated from saline soil in Xinjiang province.</title>
        <authorList>
            <person name="Zhang Z."/>
            <person name="Tan F."/>
            <person name="Wang Y."/>
            <person name="Xia M."/>
        </authorList>
    </citation>
    <scope>NUCLEOTIDE SEQUENCE</scope>
    <source>
        <strain evidence="1">S3-1-1</strain>
    </source>
</reference>
<dbReference type="Proteomes" id="UP001277972">
    <property type="component" value="Unassembled WGS sequence"/>
</dbReference>
<evidence type="ECO:0000313" key="1">
    <source>
        <dbReference type="EMBL" id="MDX8047153.1"/>
    </source>
</evidence>
<organism evidence="1 2">
    <name type="scientific">Gracilibacillus pellucidus</name>
    <dbReference type="NCBI Taxonomy" id="3095368"/>
    <lineage>
        <taxon>Bacteria</taxon>
        <taxon>Bacillati</taxon>
        <taxon>Bacillota</taxon>
        <taxon>Bacilli</taxon>
        <taxon>Bacillales</taxon>
        <taxon>Bacillaceae</taxon>
        <taxon>Gracilibacillus</taxon>
    </lineage>
</organism>
<accession>A0ACC6M8D2</accession>
<evidence type="ECO:0000313" key="2">
    <source>
        <dbReference type="Proteomes" id="UP001277972"/>
    </source>
</evidence>
<sequence>MQEEERKLQEGERKLQEGERKLQEGERKLQEESTKLQEEEQKLQEGERKLQEEERKLQEGERKLQEESTKLQKDGHINLSDSAFRQKNKGHFIFGLNEMSFNRLMDVSIASCFPPLTYCWFKIPLSLGDKYLDRVPSI</sequence>
<comment type="caution">
    <text evidence="1">The sequence shown here is derived from an EMBL/GenBank/DDBJ whole genome shotgun (WGS) entry which is preliminary data.</text>
</comment>
<proteinExistence type="predicted"/>
<dbReference type="EMBL" id="JAWZSR010000009">
    <property type="protein sequence ID" value="MDX8047153.1"/>
    <property type="molecule type" value="Genomic_DNA"/>
</dbReference>
<name>A0ACC6M8D2_9BACI</name>
<keyword evidence="2" id="KW-1185">Reference proteome</keyword>